<dbReference type="GO" id="GO:0016874">
    <property type="term" value="F:ligase activity"/>
    <property type="evidence" value="ECO:0007669"/>
    <property type="project" value="UniProtKB-UniRule"/>
</dbReference>
<dbReference type="InterPro" id="IPR011199">
    <property type="entry name" value="Bacillithiol_biosynth_BshC"/>
</dbReference>
<dbReference type="EMBL" id="PJEO01000040">
    <property type="protein sequence ID" value="PKQ44822.1"/>
    <property type="molecule type" value="Genomic_DNA"/>
</dbReference>
<evidence type="ECO:0000259" key="3">
    <source>
        <dbReference type="Pfam" id="PF10079"/>
    </source>
</evidence>
<dbReference type="Pfam" id="PF10079">
    <property type="entry name" value="Rossmann-like_BshC"/>
    <property type="match status" value="1"/>
</dbReference>
<feature type="domain" description="Bacillithiol biosynthesis BshC N-terminal Rossmann-like" evidence="3">
    <location>
        <begin position="1"/>
        <end position="378"/>
    </location>
</feature>
<keyword evidence="1 2" id="KW-0436">Ligase</keyword>
<accession>A0A2N3HIV5</accession>
<protein>
    <recommendedName>
        <fullName evidence="2">Putative cysteine ligase BshC</fullName>
        <ecNumber evidence="2">6.-.-.-</ecNumber>
    </recommendedName>
</protein>
<feature type="coiled-coil region" evidence="2">
    <location>
        <begin position="463"/>
        <end position="491"/>
    </location>
</feature>
<evidence type="ECO:0000313" key="6">
    <source>
        <dbReference type="Proteomes" id="UP000233435"/>
    </source>
</evidence>
<comment type="similarity">
    <text evidence="2">Belongs to the BshC family.</text>
</comment>
<dbReference type="RefSeq" id="WP_106659928.1">
    <property type="nucleotide sequence ID" value="NZ_PJEO01000040.1"/>
</dbReference>
<feature type="domain" description="Bacillithiol biosynthesis BshC C-terminal coiled-coil" evidence="4">
    <location>
        <begin position="381"/>
        <end position="536"/>
    </location>
</feature>
<evidence type="ECO:0000256" key="2">
    <source>
        <dbReference type="HAMAP-Rule" id="MF_01867"/>
    </source>
</evidence>
<keyword evidence="6" id="KW-1185">Reference proteome</keyword>
<sequence length="536" mass="61958">MALEDISFKKTGYFSSLICDYLDEKPELKPFYNRFPSLENFKKQIQEKEQSKFISESQRHVLVSVLKKQYAQIETSEMTVENIASLKSNNTFTVTTGHQLNLFTGPLYFLYKIVSTINLTETLKSAYPGYNFVPIYWMATEDHDFEEINYFNFKGKKIHWEKESNGAVGDLSTEGLKAVFDLFSLELGQTQNADYLKSLFKNAYLEHSNLADATRYLANELFKDYGLVILDAADKDLKKGFIPFMENELVHETSFKSVSNTNELINDLPNQPYGIQVNPRGINLFYVTEHFRERIVFEGGVYSVVNTDMTWVKEAILEELNSHPERFSPNVIMRPLYQEVILPNLCYIGGGGELAYWLQLKAFFNEVNVPFPILLLRNSVLIKTQKQADKLEKLGISNEDLFLKRNAFINKKVREISNIDIDFSTQKALLKQEFEALYKLAEQTDKSFLGAVKAQEVKQIKGLENLEKRLLKAQKKKLSEQVSRMTELQNDLFPNQGLQERNTNFSEFYLEYGEELIPSLIKNLQPLRSEFLVITL</sequence>
<dbReference type="Pfam" id="PF24850">
    <property type="entry name" value="CC_BshC"/>
    <property type="match status" value="1"/>
</dbReference>
<dbReference type="Proteomes" id="UP000233435">
    <property type="component" value="Unassembled WGS sequence"/>
</dbReference>
<dbReference type="InterPro" id="IPR055398">
    <property type="entry name" value="Rossmann-like_BshC"/>
</dbReference>
<organism evidence="5 6">
    <name type="scientific">Confluentibacter flavum</name>
    <dbReference type="NCBI Taxonomy" id="1909700"/>
    <lineage>
        <taxon>Bacteria</taxon>
        <taxon>Pseudomonadati</taxon>
        <taxon>Bacteroidota</taxon>
        <taxon>Flavobacteriia</taxon>
        <taxon>Flavobacteriales</taxon>
        <taxon>Flavobacteriaceae</taxon>
        <taxon>Confluentibacter</taxon>
    </lineage>
</organism>
<reference evidence="5 6" key="1">
    <citation type="submission" date="2017-12" db="EMBL/GenBank/DDBJ databases">
        <title>Confluentibacter flavum sp. nov., isolated from the saline lake.</title>
        <authorList>
            <person name="Yu L."/>
        </authorList>
    </citation>
    <scope>NUCLEOTIDE SEQUENCE [LARGE SCALE GENOMIC DNA]</scope>
    <source>
        <strain evidence="5 6">3B</strain>
    </source>
</reference>
<dbReference type="EC" id="6.-.-.-" evidence="2"/>
<keyword evidence="2" id="KW-0175">Coiled coil</keyword>
<evidence type="ECO:0000259" key="4">
    <source>
        <dbReference type="Pfam" id="PF24850"/>
    </source>
</evidence>
<gene>
    <name evidence="2 5" type="primary">bshC</name>
    <name evidence="5" type="ORF">CSW08_10945</name>
</gene>
<dbReference type="HAMAP" id="MF_01867">
    <property type="entry name" value="BshC"/>
    <property type="match status" value="1"/>
</dbReference>
<evidence type="ECO:0000256" key="1">
    <source>
        <dbReference type="ARBA" id="ARBA00022598"/>
    </source>
</evidence>
<evidence type="ECO:0000313" key="5">
    <source>
        <dbReference type="EMBL" id="PKQ44822.1"/>
    </source>
</evidence>
<dbReference type="AlphaFoldDB" id="A0A2N3HIV5"/>
<dbReference type="NCBIfam" id="TIGR03998">
    <property type="entry name" value="thiol_BshC"/>
    <property type="match status" value="1"/>
</dbReference>
<name>A0A2N3HIV5_9FLAO</name>
<dbReference type="InterPro" id="IPR055399">
    <property type="entry name" value="CC_BshC"/>
</dbReference>
<proteinExistence type="inferred from homology"/>
<comment type="caution">
    <text evidence="5">The sequence shown here is derived from an EMBL/GenBank/DDBJ whole genome shotgun (WGS) entry which is preliminary data.</text>
</comment>
<dbReference type="OrthoDB" id="9765151at2"/>
<dbReference type="PIRSF" id="PIRSF012535">
    <property type="entry name" value="UCP012535"/>
    <property type="match status" value="1"/>
</dbReference>